<accession>A0A8H2XA29</accession>
<name>A0A8H2XA29_9AGAM</name>
<dbReference type="EMBL" id="CAJMWW010000075">
    <property type="protein sequence ID" value="CAE6421292.1"/>
    <property type="molecule type" value="Genomic_DNA"/>
</dbReference>
<reference evidence="2" key="1">
    <citation type="submission" date="2021-01" db="EMBL/GenBank/DDBJ databases">
        <authorList>
            <person name="Kaushik A."/>
        </authorList>
    </citation>
    <scope>NUCLEOTIDE SEQUENCE</scope>
    <source>
        <strain evidence="2">AG3-T5</strain>
    </source>
</reference>
<evidence type="ECO:0000256" key="1">
    <source>
        <dbReference type="SAM" id="MobiDB-lite"/>
    </source>
</evidence>
<proteinExistence type="predicted"/>
<evidence type="ECO:0000313" key="2">
    <source>
        <dbReference type="EMBL" id="CAE6421292.1"/>
    </source>
</evidence>
<dbReference type="Proteomes" id="UP000663841">
    <property type="component" value="Unassembled WGS sequence"/>
</dbReference>
<protein>
    <recommendedName>
        <fullName evidence="4">BTB domain-containing protein</fullName>
    </recommendedName>
</protein>
<feature type="region of interest" description="Disordered" evidence="1">
    <location>
        <begin position="1"/>
        <end position="28"/>
    </location>
</feature>
<gene>
    <name evidence="2" type="ORF">RDB_LOCUS45114</name>
</gene>
<evidence type="ECO:0008006" key="4">
    <source>
        <dbReference type="Google" id="ProtNLM"/>
    </source>
</evidence>
<organism evidence="2 3">
    <name type="scientific">Rhizoctonia solani</name>
    <dbReference type="NCBI Taxonomy" id="456999"/>
    <lineage>
        <taxon>Eukaryota</taxon>
        <taxon>Fungi</taxon>
        <taxon>Dikarya</taxon>
        <taxon>Basidiomycota</taxon>
        <taxon>Agaricomycotina</taxon>
        <taxon>Agaricomycetes</taxon>
        <taxon>Cantharellales</taxon>
        <taxon>Ceratobasidiaceae</taxon>
        <taxon>Rhizoctonia</taxon>
    </lineage>
</organism>
<feature type="compositionally biased region" description="Low complexity" evidence="1">
    <location>
        <begin position="16"/>
        <end position="28"/>
    </location>
</feature>
<evidence type="ECO:0000313" key="3">
    <source>
        <dbReference type="Proteomes" id="UP000663841"/>
    </source>
</evidence>
<dbReference type="AlphaFoldDB" id="A0A8H2XA29"/>
<comment type="caution">
    <text evidence="2">The sequence shown here is derived from an EMBL/GenBank/DDBJ whole genome shotgun (WGS) entry which is preliminary data.</text>
</comment>
<sequence length="401" mass="44916">MSELENMGNNPPPSPSFSLSRSTTSSTTTTHTRDLKYYYRDGSAVFLAGNKLFKFQASLLAADPDVKDYEFKHMMQNAIDGFEAGMDIPGTSDACPIVLPPDVTANCFRRFLIAVFGGVGNSTFLGLLESLRTPSSQGLVMLSYLTGIGYLASRFGTTRIDAWSQRHIHDILTSWLPPYPGSWDAEFVLQLIQHMESTKITGYSDNILFRMRLILSSLVMDAYDLNKDVPQGRIIDVCAALYNRRDLLINSPGLFGFIFAVIVSLGHRSPIWTNSLTREDRRVLYAANTILTYLGDQADLGVDWLSNRSVVKSTCSQCSNLVNSWWDKAFLECANFQSRVLLEAIRCVVALPSYHLHFRVLSGGKPLSCQCLNNINADIDRHIENVYCHLTEKYKFLVDTV</sequence>